<organism evidence="2 3">
    <name type="scientific">Glaciecola petra</name>
    <dbReference type="NCBI Taxonomy" id="3075602"/>
    <lineage>
        <taxon>Bacteria</taxon>
        <taxon>Pseudomonadati</taxon>
        <taxon>Pseudomonadota</taxon>
        <taxon>Gammaproteobacteria</taxon>
        <taxon>Alteromonadales</taxon>
        <taxon>Alteromonadaceae</taxon>
        <taxon>Glaciecola</taxon>
    </lineage>
</organism>
<dbReference type="InterPro" id="IPR012902">
    <property type="entry name" value="N_methyl_site"/>
</dbReference>
<gene>
    <name evidence="2" type="ORF">RM552_12395</name>
</gene>
<dbReference type="PROSITE" id="PS00409">
    <property type="entry name" value="PROKAR_NTER_METHYL"/>
    <property type="match status" value="1"/>
</dbReference>
<name>A0ABU2ZSN1_9ALTE</name>
<dbReference type="SUPFAM" id="SSF54523">
    <property type="entry name" value="Pili subunits"/>
    <property type="match status" value="1"/>
</dbReference>
<dbReference type="RefSeq" id="WP_311369165.1">
    <property type="nucleotide sequence ID" value="NZ_JAVRHX010000003.1"/>
</dbReference>
<dbReference type="NCBIfam" id="TIGR02532">
    <property type="entry name" value="IV_pilin_GFxxxE"/>
    <property type="match status" value="1"/>
</dbReference>
<feature type="transmembrane region" description="Helical" evidence="1">
    <location>
        <begin position="20"/>
        <end position="41"/>
    </location>
</feature>
<keyword evidence="3" id="KW-1185">Reference proteome</keyword>
<keyword evidence="1" id="KW-0812">Transmembrane</keyword>
<dbReference type="Proteomes" id="UP001253545">
    <property type="component" value="Unassembled WGS sequence"/>
</dbReference>
<keyword evidence="1" id="KW-0472">Membrane</keyword>
<protein>
    <submittedName>
        <fullName evidence="2">Prepilin-type N-terminal cleavage/methylation domain-containing protein</fullName>
    </submittedName>
</protein>
<evidence type="ECO:0000256" key="1">
    <source>
        <dbReference type="SAM" id="Phobius"/>
    </source>
</evidence>
<dbReference type="EMBL" id="JAVRHX010000003">
    <property type="protein sequence ID" value="MDT0595649.1"/>
    <property type="molecule type" value="Genomic_DNA"/>
</dbReference>
<accession>A0ABU2ZSN1</accession>
<evidence type="ECO:0000313" key="3">
    <source>
        <dbReference type="Proteomes" id="UP001253545"/>
    </source>
</evidence>
<evidence type="ECO:0000313" key="2">
    <source>
        <dbReference type="EMBL" id="MDT0595649.1"/>
    </source>
</evidence>
<keyword evidence="1" id="KW-1133">Transmembrane helix</keyword>
<dbReference type="InterPro" id="IPR045584">
    <property type="entry name" value="Pilin-like"/>
</dbReference>
<dbReference type="Pfam" id="PF07963">
    <property type="entry name" value="N_methyl"/>
    <property type="match status" value="1"/>
</dbReference>
<reference evidence="2 3" key="1">
    <citation type="submission" date="2023-09" db="EMBL/GenBank/DDBJ databases">
        <authorList>
            <person name="Rey-Velasco X."/>
        </authorList>
    </citation>
    <scope>NUCLEOTIDE SEQUENCE [LARGE SCALE GENOMIC DNA]</scope>
    <source>
        <strain evidence="2 3">P117</strain>
    </source>
</reference>
<sequence length="173" mass="18207">MSQQHVSRTKLSQQKGFTLIELIIVIVILGILAVTAAPRFIDIQSDARVETLQGVKAAIQGASQLVYAKAAIKGVQRSASDTVTISGTSVSVVYGYPDASTLDTIADWSTIVDMEEGKITIENADATDDVVRFRFATITSDDAASPATGCYVQYTSAASVGATPTITVLDNAC</sequence>
<proteinExistence type="predicted"/>
<dbReference type="Gene3D" id="3.30.700.10">
    <property type="entry name" value="Glycoprotein, Type 4 Pilin"/>
    <property type="match status" value="1"/>
</dbReference>
<comment type="caution">
    <text evidence="2">The sequence shown here is derived from an EMBL/GenBank/DDBJ whole genome shotgun (WGS) entry which is preliminary data.</text>
</comment>